<dbReference type="Pfam" id="PF13560">
    <property type="entry name" value="HTH_31"/>
    <property type="match status" value="1"/>
</dbReference>
<dbReference type="AlphaFoldDB" id="A0A8J3UE57"/>
<dbReference type="InterPro" id="IPR010982">
    <property type="entry name" value="Lambda_DNA-bd_dom_sf"/>
</dbReference>
<dbReference type="SUPFAM" id="SSF47413">
    <property type="entry name" value="lambda repressor-like DNA-binding domains"/>
    <property type="match status" value="1"/>
</dbReference>
<evidence type="ECO:0000313" key="3">
    <source>
        <dbReference type="Proteomes" id="UP000622547"/>
    </source>
</evidence>
<dbReference type="PROSITE" id="PS50943">
    <property type="entry name" value="HTH_CROC1"/>
    <property type="match status" value="1"/>
</dbReference>
<dbReference type="InterPro" id="IPR001387">
    <property type="entry name" value="Cro/C1-type_HTH"/>
</dbReference>
<reference evidence="2 3" key="1">
    <citation type="submission" date="2021-01" db="EMBL/GenBank/DDBJ databases">
        <title>Whole genome shotgun sequence of Planotetraspora phitsanulokensis NBRC 104273.</title>
        <authorList>
            <person name="Komaki H."/>
            <person name="Tamura T."/>
        </authorList>
    </citation>
    <scope>NUCLEOTIDE SEQUENCE [LARGE SCALE GENOMIC DNA]</scope>
    <source>
        <strain evidence="2 3">NBRC 104273</strain>
    </source>
</reference>
<dbReference type="GO" id="GO:0003677">
    <property type="term" value="F:DNA binding"/>
    <property type="evidence" value="ECO:0007669"/>
    <property type="project" value="InterPro"/>
</dbReference>
<accession>A0A8J3UE57</accession>
<dbReference type="CDD" id="cd00093">
    <property type="entry name" value="HTH_XRE"/>
    <property type="match status" value="1"/>
</dbReference>
<dbReference type="PANTHER" id="PTHR35010">
    <property type="entry name" value="BLL4672 PROTEIN-RELATED"/>
    <property type="match status" value="1"/>
</dbReference>
<evidence type="ECO:0000313" key="2">
    <source>
        <dbReference type="EMBL" id="GII43217.1"/>
    </source>
</evidence>
<protein>
    <submittedName>
        <fullName evidence="2">Transcriptional regulator</fullName>
    </submittedName>
</protein>
<dbReference type="InterPro" id="IPR041413">
    <property type="entry name" value="MLTR_LBD"/>
</dbReference>
<sequence>MDTWSTPSSVITGRQLSWHALLYWLDLRFLTMAGMSSTLGDFLRARRQAMPPNKVGLPLGDDRRRTPGLRRDEVALLADVSVDYYTRLEQGRERRPSDRVLEALARVFHLDAEATEHLHQLARPRVRSRGAEDGGDQVNAHVLRLMDRWNHVPACVCNRRTDVLVHNTLSAALVEGLEHTDNFLRMIFLSSAASGLLWVDWEREACSMVAHLRAALGVDHEDPFLLQLVEELLTESEDFRRMWARHDVGLIRSDIVRLRHPLVGELDLWHESFSVDSAPGQRLFTLQAEPGSPSEEALTKLSAMSPRIH</sequence>
<dbReference type="Gene3D" id="1.10.260.40">
    <property type="entry name" value="lambda repressor-like DNA-binding domains"/>
    <property type="match status" value="1"/>
</dbReference>
<gene>
    <name evidence="2" type="ORF">Pph01_82200</name>
</gene>
<dbReference type="Gene3D" id="3.30.450.180">
    <property type="match status" value="1"/>
</dbReference>
<feature type="domain" description="HTH cro/C1-type" evidence="1">
    <location>
        <begin position="68"/>
        <end position="115"/>
    </location>
</feature>
<dbReference type="Pfam" id="PF17765">
    <property type="entry name" value="MLTR_LBD"/>
    <property type="match status" value="1"/>
</dbReference>
<dbReference type="SMART" id="SM00530">
    <property type="entry name" value="HTH_XRE"/>
    <property type="match status" value="1"/>
</dbReference>
<dbReference type="Proteomes" id="UP000622547">
    <property type="component" value="Unassembled WGS sequence"/>
</dbReference>
<keyword evidence="3" id="KW-1185">Reference proteome</keyword>
<proteinExistence type="predicted"/>
<organism evidence="2 3">
    <name type="scientific">Planotetraspora phitsanulokensis</name>
    <dbReference type="NCBI Taxonomy" id="575192"/>
    <lineage>
        <taxon>Bacteria</taxon>
        <taxon>Bacillati</taxon>
        <taxon>Actinomycetota</taxon>
        <taxon>Actinomycetes</taxon>
        <taxon>Streptosporangiales</taxon>
        <taxon>Streptosporangiaceae</taxon>
        <taxon>Planotetraspora</taxon>
    </lineage>
</organism>
<comment type="caution">
    <text evidence="2">The sequence shown here is derived from an EMBL/GenBank/DDBJ whole genome shotgun (WGS) entry which is preliminary data.</text>
</comment>
<evidence type="ECO:0000259" key="1">
    <source>
        <dbReference type="PROSITE" id="PS50943"/>
    </source>
</evidence>
<dbReference type="EMBL" id="BOOP01000053">
    <property type="protein sequence ID" value="GII43217.1"/>
    <property type="molecule type" value="Genomic_DNA"/>
</dbReference>
<name>A0A8J3UE57_9ACTN</name>
<dbReference type="PANTHER" id="PTHR35010:SF2">
    <property type="entry name" value="BLL4672 PROTEIN"/>
    <property type="match status" value="1"/>
</dbReference>